<dbReference type="NCBIfam" id="TIGR00318">
    <property type="entry name" value="cyaB"/>
    <property type="match status" value="1"/>
</dbReference>
<dbReference type="SMART" id="SM01118">
    <property type="entry name" value="CYTH"/>
    <property type="match status" value="1"/>
</dbReference>
<protein>
    <submittedName>
        <fullName evidence="2">Class IV adenylate cyclase</fullName>
    </submittedName>
</protein>
<dbReference type="PANTHER" id="PTHR21028:SF2">
    <property type="entry name" value="CYTH DOMAIN-CONTAINING PROTEIN"/>
    <property type="match status" value="1"/>
</dbReference>
<evidence type="ECO:0000259" key="1">
    <source>
        <dbReference type="PROSITE" id="PS51707"/>
    </source>
</evidence>
<dbReference type="Proteomes" id="UP000245934">
    <property type="component" value="Unassembled WGS sequence"/>
</dbReference>
<dbReference type="RefSeq" id="WP_109941094.1">
    <property type="nucleotide sequence ID" value="NZ_CP176366.1"/>
</dbReference>
<dbReference type="AlphaFoldDB" id="A0A2V2NAG1"/>
<accession>A0A2V2NAG1</accession>
<dbReference type="PROSITE" id="PS51707">
    <property type="entry name" value="CYTH"/>
    <property type="match status" value="1"/>
</dbReference>
<dbReference type="EMBL" id="QGMZ01000019">
    <property type="protein sequence ID" value="PWR73307.1"/>
    <property type="molecule type" value="Genomic_DNA"/>
</dbReference>
<comment type="caution">
    <text evidence="2">The sequence shown here is derived from an EMBL/GenBank/DDBJ whole genome shotgun (WGS) entry which is preliminary data.</text>
</comment>
<dbReference type="InterPro" id="IPR033469">
    <property type="entry name" value="CYTH-like_dom_sf"/>
</dbReference>
<dbReference type="CDD" id="cd07890">
    <property type="entry name" value="CYTH-like_AC_IV-like"/>
    <property type="match status" value="1"/>
</dbReference>
<feature type="domain" description="CYTH" evidence="1">
    <location>
        <begin position="1"/>
        <end position="173"/>
    </location>
</feature>
<dbReference type="InterPro" id="IPR008173">
    <property type="entry name" value="Adenylyl_cyclase_CyaB"/>
</dbReference>
<dbReference type="Gene3D" id="2.40.320.10">
    <property type="entry name" value="Hypothetical Protein Pfu-838710-001"/>
    <property type="match status" value="1"/>
</dbReference>
<name>A0A2V2NAG1_9EURY</name>
<evidence type="ECO:0000313" key="2">
    <source>
        <dbReference type="EMBL" id="PWR73307.1"/>
    </source>
</evidence>
<dbReference type="OrthoDB" id="46040at2157"/>
<proteinExistence type="predicted"/>
<dbReference type="GeneID" id="97611318"/>
<dbReference type="InterPro" id="IPR023577">
    <property type="entry name" value="CYTH_domain"/>
</dbReference>
<dbReference type="PANTHER" id="PTHR21028">
    <property type="entry name" value="SI:CH211-156B7.4"/>
    <property type="match status" value="1"/>
</dbReference>
<gene>
    <name evidence="2" type="primary">cyaB</name>
    <name evidence="2" type="ORF">DLD82_10570</name>
</gene>
<sequence length="175" mass="19987">MLEIEIKVRVSNIEEIKANIMKIGGRHSETVTEEDMYYNAPHRDFGITDEALRVRSAGGKTILTYKGPKNTLKGSKIREEHNLHLDDAKTFDTILKNLGFREVARVRKLREYYTYQDFSIALDNVEELGEFVEIELITENNAELAATRVDTLAEKLGVNGERLSISYLELLLSTH</sequence>
<dbReference type="SUPFAM" id="SSF55154">
    <property type="entry name" value="CYTH-like phosphatases"/>
    <property type="match status" value="1"/>
</dbReference>
<organism evidence="2 3">
    <name type="scientific">Methanospirillum stamsii</name>
    <dbReference type="NCBI Taxonomy" id="1277351"/>
    <lineage>
        <taxon>Archaea</taxon>
        <taxon>Methanobacteriati</taxon>
        <taxon>Methanobacteriota</taxon>
        <taxon>Stenosarchaea group</taxon>
        <taxon>Methanomicrobia</taxon>
        <taxon>Methanomicrobiales</taxon>
        <taxon>Methanospirillaceae</taxon>
        <taxon>Methanospirillum</taxon>
    </lineage>
</organism>
<reference evidence="2 3" key="1">
    <citation type="submission" date="2018-05" db="EMBL/GenBank/DDBJ databases">
        <title>Draft genome of Methanospirillum stamsii Pt1.</title>
        <authorList>
            <person name="Dueholm M.S."/>
            <person name="Nielsen P.H."/>
            <person name="Bakmann L.F."/>
            <person name="Otzen D.E."/>
        </authorList>
    </citation>
    <scope>NUCLEOTIDE SEQUENCE [LARGE SCALE GENOMIC DNA]</scope>
    <source>
        <strain evidence="2 3">Pt1</strain>
    </source>
</reference>
<keyword evidence="3" id="KW-1185">Reference proteome</keyword>
<dbReference type="Pfam" id="PF01928">
    <property type="entry name" value="CYTH"/>
    <property type="match status" value="1"/>
</dbReference>
<evidence type="ECO:0000313" key="3">
    <source>
        <dbReference type="Proteomes" id="UP000245934"/>
    </source>
</evidence>